<dbReference type="Proteomes" id="UP000541185">
    <property type="component" value="Unassembled WGS sequence"/>
</dbReference>
<sequence>MLAAIASAGCSGRNALAAADSDHVLRLIVPQAPGGASDFMARLLARNLARTLDRPVVVDNRSGGGTIIGTRAVATAAPNGNTFGMVLSAHAINQAMRHQMPYNALTDFEPVCLAGYSITVLVTHPGFAARTVDQLIALMRRADPPLQYASLGVGSVSHLAGELLAIEAGAPLQHVPYNGSTGIYHALVRGDLPLAFVTLESALPHINAKRIRALGITNARRAAPYPQLPAIAEFLPGFALDGFIGFVAPAHTPAPLVDTLSTETVKALQATSIRDRLLQGGFVVSTAPPAAFADFLRHQVDKYTALAKRTGIVLD</sequence>
<dbReference type="Gene3D" id="3.40.190.10">
    <property type="entry name" value="Periplasmic binding protein-like II"/>
    <property type="match status" value="1"/>
</dbReference>
<dbReference type="Gene3D" id="3.40.190.150">
    <property type="entry name" value="Bordetella uptake gene, domain 1"/>
    <property type="match status" value="1"/>
</dbReference>
<gene>
    <name evidence="2" type="ORF">HHL11_10765</name>
</gene>
<dbReference type="PANTHER" id="PTHR42928:SF5">
    <property type="entry name" value="BLR1237 PROTEIN"/>
    <property type="match status" value="1"/>
</dbReference>
<dbReference type="InterPro" id="IPR005064">
    <property type="entry name" value="BUG"/>
</dbReference>
<accession>A0A848H6P3</accession>
<proteinExistence type="inferred from homology"/>
<dbReference type="PANTHER" id="PTHR42928">
    <property type="entry name" value="TRICARBOXYLATE-BINDING PROTEIN"/>
    <property type="match status" value="1"/>
</dbReference>
<protein>
    <submittedName>
        <fullName evidence="2">Tripartite tricarboxylate transporter substrate binding protein</fullName>
    </submittedName>
</protein>
<evidence type="ECO:0000256" key="1">
    <source>
        <dbReference type="ARBA" id="ARBA00006987"/>
    </source>
</evidence>
<keyword evidence="3" id="KW-1185">Reference proteome</keyword>
<dbReference type="InterPro" id="IPR042100">
    <property type="entry name" value="Bug_dom1"/>
</dbReference>
<comment type="caution">
    <text evidence="2">The sequence shown here is derived from an EMBL/GenBank/DDBJ whole genome shotgun (WGS) entry which is preliminary data.</text>
</comment>
<dbReference type="AlphaFoldDB" id="A0A848H6P3"/>
<evidence type="ECO:0000313" key="2">
    <source>
        <dbReference type="EMBL" id="NML44233.1"/>
    </source>
</evidence>
<name>A0A848H6P3_9BURK</name>
<comment type="similarity">
    <text evidence="1">Belongs to the UPF0065 (bug) family.</text>
</comment>
<evidence type="ECO:0000313" key="3">
    <source>
        <dbReference type="Proteomes" id="UP000541185"/>
    </source>
</evidence>
<dbReference type="PIRSF" id="PIRSF017082">
    <property type="entry name" value="YflP"/>
    <property type="match status" value="1"/>
</dbReference>
<dbReference type="EMBL" id="JABBFX010000001">
    <property type="protein sequence ID" value="NML44233.1"/>
    <property type="molecule type" value="Genomic_DNA"/>
</dbReference>
<dbReference type="Pfam" id="PF03401">
    <property type="entry name" value="TctC"/>
    <property type="match status" value="1"/>
</dbReference>
<organism evidence="2 3">
    <name type="scientific">Ramlibacter agri</name>
    <dbReference type="NCBI Taxonomy" id="2728837"/>
    <lineage>
        <taxon>Bacteria</taxon>
        <taxon>Pseudomonadati</taxon>
        <taxon>Pseudomonadota</taxon>
        <taxon>Betaproteobacteria</taxon>
        <taxon>Burkholderiales</taxon>
        <taxon>Comamonadaceae</taxon>
        <taxon>Ramlibacter</taxon>
    </lineage>
</organism>
<reference evidence="2 3" key="1">
    <citation type="submission" date="2020-04" db="EMBL/GenBank/DDBJ databases">
        <title>Ramlibacter sp. G-1-2-2 isolated from soil.</title>
        <authorList>
            <person name="Dahal R.H."/>
        </authorList>
    </citation>
    <scope>NUCLEOTIDE SEQUENCE [LARGE SCALE GENOMIC DNA]</scope>
    <source>
        <strain evidence="2 3">G-1-2-2</strain>
    </source>
</reference>